<evidence type="ECO:0000256" key="4">
    <source>
        <dbReference type="ARBA" id="ARBA00022741"/>
    </source>
</evidence>
<comment type="similarity">
    <text evidence="1 8">Belongs to the FGGY kinase family.</text>
</comment>
<feature type="domain" description="Carbohydrate kinase FGGY C-terminal" evidence="12">
    <location>
        <begin position="267"/>
        <end position="449"/>
    </location>
</feature>
<dbReference type="PROSITE" id="PS00445">
    <property type="entry name" value="FGGY_KINASES_2"/>
    <property type="match status" value="1"/>
</dbReference>
<dbReference type="GO" id="GO:0005997">
    <property type="term" value="P:xylulose metabolic process"/>
    <property type="evidence" value="ECO:0007669"/>
    <property type="project" value="InterPro"/>
</dbReference>
<evidence type="ECO:0000313" key="13">
    <source>
        <dbReference type="EMBL" id="MCS5725039.1"/>
    </source>
</evidence>
<evidence type="ECO:0000256" key="9">
    <source>
        <dbReference type="RuleBase" id="RU364073"/>
    </source>
</evidence>
<evidence type="ECO:0000256" key="2">
    <source>
        <dbReference type="ARBA" id="ARBA00022629"/>
    </source>
</evidence>
<dbReference type="PIRSF" id="PIRSF000538">
    <property type="entry name" value="GlpK"/>
    <property type="match status" value="1"/>
</dbReference>
<dbReference type="RefSeq" id="WP_259525515.1">
    <property type="nucleotide sequence ID" value="NZ_JANLCK010000002.1"/>
</dbReference>
<feature type="region of interest" description="Disordered" evidence="10">
    <location>
        <begin position="24"/>
        <end position="43"/>
    </location>
</feature>
<dbReference type="GO" id="GO:0042732">
    <property type="term" value="P:D-xylose metabolic process"/>
    <property type="evidence" value="ECO:0007669"/>
    <property type="project" value="UniProtKB-KW"/>
</dbReference>
<dbReference type="PANTHER" id="PTHR43095:SF5">
    <property type="entry name" value="XYLULOSE KINASE"/>
    <property type="match status" value="1"/>
</dbReference>
<gene>
    <name evidence="9 13" type="primary">xylB</name>
    <name evidence="13" type="ORF">N1028_03935</name>
</gene>
<evidence type="ECO:0000256" key="1">
    <source>
        <dbReference type="ARBA" id="ARBA00009156"/>
    </source>
</evidence>
<organism evidence="13 14">
    <name type="scientific">Herbiconiux oxytropis</name>
    <dbReference type="NCBI Taxonomy" id="2970915"/>
    <lineage>
        <taxon>Bacteria</taxon>
        <taxon>Bacillati</taxon>
        <taxon>Actinomycetota</taxon>
        <taxon>Actinomycetes</taxon>
        <taxon>Micrococcales</taxon>
        <taxon>Microbacteriaceae</taxon>
        <taxon>Herbiconiux</taxon>
    </lineage>
</organism>
<evidence type="ECO:0000256" key="8">
    <source>
        <dbReference type="RuleBase" id="RU003733"/>
    </source>
</evidence>
<protein>
    <recommendedName>
        <fullName evidence="9">Xylulose kinase</fullName>
        <shortName evidence="9">Xylulokinase</shortName>
        <ecNumber evidence="9">2.7.1.17</ecNumber>
    </recommendedName>
</protein>
<evidence type="ECO:0000256" key="3">
    <source>
        <dbReference type="ARBA" id="ARBA00022679"/>
    </source>
</evidence>
<reference evidence="13" key="1">
    <citation type="submission" date="2022-08" db="EMBL/GenBank/DDBJ databases">
        <authorList>
            <person name="Deng Y."/>
            <person name="Han X.-F."/>
            <person name="Zhang Y.-Q."/>
        </authorList>
    </citation>
    <scope>NUCLEOTIDE SEQUENCE</scope>
    <source>
        <strain evidence="13">CPCC 203407</strain>
    </source>
</reference>
<dbReference type="PANTHER" id="PTHR43095">
    <property type="entry name" value="SUGAR KINASE"/>
    <property type="match status" value="1"/>
</dbReference>
<keyword evidence="7 9" id="KW-0119">Carbohydrate metabolism</keyword>
<dbReference type="GO" id="GO:0005524">
    <property type="term" value="F:ATP binding"/>
    <property type="evidence" value="ECO:0007669"/>
    <property type="project" value="UniProtKB-KW"/>
</dbReference>
<feature type="domain" description="Carbohydrate kinase FGGY N-terminal" evidence="11">
    <location>
        <begin position="4"/>
        <end position="259"/>
    </location>
</feature>
<evidence type="ECO:0000256" key="7">
    <source>
        <dbReference type="ARBA" id="ARBA00023277"/>
    </source>
</evidence>
<dbReference type="GO" id="GO:0004856">
    <property type="term" value="F:D-xylulokinase activity"/>
    <property type="evidence" value="ECO:0007669"/>
    <property type="project" value="UniProtKB-EC"/>
</dbReference>
<evidence type="ECO:0000256" key="10">
    <source>
        <dbReference type="SAM" id="MobiDB-lite"/>
    </source>
</evidence>
<evidence type="ECO:0000256" key="5">
    <source>
        <dbReference type="ARBA" id="ARBA00022777"/>
    </source>
</evidence>
<dbReference type="Pfam" id="PF00370">
    <property type="entry name" value="FGGY_N"/>
    <property type="match status" value="1"/>
</dbReference>
<dbReference type="NCBIfam" id="TIGR01312">
    <property type="entry name" value="XylB"/>
    <property type="match status" value="1"/>
</dbReference>
<dbReference type="Proteomes" id="UP001165587">
    <property type="component" value="Unassembled WGS sequence"/>
</dbReference>
<dbReference type="Gene3D" id="3.30.420.40">
    <property type="match status" value="2"/>
</dbReference>
<evidence type="ECO:0000259" key="12">
    <source>
        <dbReference type="Pfam" id="PF02782"/>
    </source>
</evidence>
<keyword evidence="6 9" id="KW-0067">ATP-binding</keyword>
<evidence type="ECO:0000256" key="6">
    <source>
        <dbReference type="ARBA" id="ARBA00022840"/>
    </source>
</evidence>
<evidence type="ECO:0000259" key="11">
    <source>
        <dbReference type="Pfam" id="PF00370"/>
    </source>
</evidence>
<keyword evidence="2 9" id="KW-0859">Xylose metabolism</keyword>
<dbReference type="SUPFAM" id="SSF53067">
    <property type="entry name" value="Actin-like ATPase domain"/>
    <property type="match status" value="2"/>
</dbReference>
<comment type="caution">
    <text evidence="13">The sequence shown here is derived from an EMBL/GenBank/DDBJ whole genome shotgun (WGS) entry which is preliminary data.</text>
</comment>
<dbReference type="InterPro" id="IPR000577">
    <property type="entry name" value="Carb_kinase_FGGY"/>
</dbReference>
<keyword evidence="4 9" id="KW-0547">Nucleotide-binding</keyword>
<dbReference type="InterPro" id="IPR018483">
    <property type="entry name" value="Carb_kinase_FGGY_CS"/>
</dbReference>
<comment type="catalytic activity">
    <reaction evidence="9">
        <text>D-xylulose + ATP = D-xylulose 5-phosphate + ADP + H(+)</text>
        <dbReference type="Rhea" id="RHEA:10964"/>
        <dbReference type="ChEBI" id="CHEBI:15378"/>
        <dbReference type="ChEBI" id="CHEBI:17140"/>
        <dbReference type="ChEBI" id="CHEBI:30616"/>
        <dbReference type="ChEBI" id="CHEBI:57737"/>
        <dbReference type="ChEBI" id="CHEBI:456216"/>
        <dbReference type="EC" id="2.7.1.17"/>
    </reaction>
</comment>
<dbReference type="EC" id="2.7.1.17" evidence="9"/>
<dbReference type="InterPro" id="IPR050406">
    <property type="entry name" value="FGGY_Carb_Kinase"/>
</dbReference>
<dbReference type="InterPro" id="IPR018485">
    <property type="entry name" value="FGGY_C"/>
</dbReference>
<keyword evidence="3 8" id="KW-0808">Transferase</keyword>
<name>A0AA41XF45_9MICO</name>
<dbReference type="Pfam" id="PF02782">
    <property type="entry name" value="FGGY_C"/>
    <property type="match status" value="1"/>
</dbReference>
<dbReference type="InterPro" id="IPR006000">
    <property type="entry name" value="Xylulokinase"/>
</dbReference>
<keyword evidence="14" id="KW-1185">Reference proteome</keyword>
<dbReference type="AlphaFoldDB" id="A0AA41XF45"/>
<keyword evidence="5 8" id="KW-0418">Kinase</keyword>
<dbReference type="InterPro" id="IPR043129">
    <property type="entry name" value="ATPase_NBD"/>
</dbReference>
<dbReference type="InterPro" id="IPR018484">
    <property type="entry name" value="FGGY_N"/>
</dbReference>
<proteinExistence type="inferred from homology"/>
<evidence type="ECO:0000313" key="14">
    <source>
        <dbReference type="Proteomes" id="UP001165587"/>
    </source>
</evidence>
<sequence length="500" mass="51982">MPVVAGVDSSTQSTTVVLRDADTGATLGSGRAPHTPTFPPVSEQDPAEWWAATVLAFGRARENAGIAADDIVAVSVAAQCHGLVPLDAEGRVIRPAKLWNDTTASAEIAALTERIGGDAWTDRIGTLPPPSFTIGKLAWLKAREPEHFTRLAGVLLPHDYLTWRLTGGTPGASLRSERTVTDRSDASGTGYYSAPEGRYLTEVLELVDAQKAWADMLPEVLGPSEQAGTVPAATAAELGVRADAVVGAGAGDQHASAVGLGIAPGELAYVLGTSGVVFTTSEFPVFDHSGIVNAVADATGAYLPLICTLNAAKVTDTVARLLGADHGELERLALAAPREADRPLLVAYLDGERTPNRPHSRGLLAGLSSETSREDLALAAFEGVVLGMERGQRRMQETGLALGGRLLVTGGGSGSAAYRQVIADVTGRPVEITDAVDAVAGGAAAQAAAVLRGADIRTLRDEWAPASRVVAEPGGHDYTRIRDTYTRAADWAGLDGAFHD</sequence>
<dbReference type="CDD" id="cd07809">
    <property type="entry name" value="ASKHA_NBD_FGGY_BaXK-like"/>
    <property type="match status" value="1"/>
</dbReference>
<dbReference type="EMBL" id="JANLCK010000002">
    <property type="protein sequence ID" value="MCS5725039.1"/>
    <property type="molecule type" value="Genomic_DNA"/>
</dbReference>
<accession>A0AA41XF45</accession>